<evidence type="ECO:0000313" key="1">
    <source>
        <dbReference type="EMBL" id="GFO12870.1"/>
    </source>
</evidence>
<name>A0AAV4B1B0_9GAST</name>
<evidence type="ECO:0000313" key="2">
    <source>
        <dbReference type="Proteomes" id="UP000735302"/>
    </source>
</evidence>
<gene>
    <name evidence="1" type="ORF">PoB_003937500</name>
</gene>
<dbReference type="EMBL" id="BLXT01004465">
    <property type="protein sequence ID" value="GFO12870.1"/>
    <property type="molecule type" value="Genomic_DNA"/>
</dbReference>
<organism evidence="1 2">
    <name type="scientific">Plakobranchus ocellatus</name>
    <dbReference type="NCBI Taxonomy" id="259542"/>
    <lineage>
        <taxon>Eukaryota</taxon>
        <taxon>Metazoa</taxon>
        <taxon>Spiralia</taxon>
        <taxon>Lophotrochozoa</taxon>
        <taxon>Mollusca</taxon>
        <taxon>Gastropoda</taxon>
        <taxon>Heterobranchia</taxon>
        <taxon>Euthyneura</taxon>
        <taxon>Panpulmonata</taxon>
        <taxon>Sacoglossa</taxon>
        <taxon>Placobranchoidea</taxon>
        <taxon>Plakobranchidae</taxon>
        <taxon>Plakobranchus</taxon>
    </lineage>
</organism>
<dbReference type="AlphaFoldDB" id="A0AAV4B1B0"/>
<dbReference type="Proteomes" id="UP000735302">
    <property type="component" value="Unassembled WGS sequence"/>
</dbReference>
<proteinExistence type="predicted"/>
<protein>
    <submittedName>
        <fullName evidence="1">Uncharacterized protein</fullName>
    </submittedName>
</protein>
<comment type="caution">
    <text evidence="1">The sequence shown here is derived from an EMBL/GenBank/DDBJ whole genome shotgun (WGS) entry which is preliminary data.</text>
</comment>
<sequence length="91" mass="10602">MLRKDLTRSFGALADKNEASVLQSIKTLAMRQANIIVAWVELHQMRQDRDEPGRAFCARLKHQAGIQCHCERQVDYSETMIRNALIRVRHR</sequence>
<keyword evidence="2" id="KW-1185">Reference proteome</keyword>
<reference evidence="1 2" key="1">
    <citation type="journal article" date="2021" name="Elife">
        <title>Chloroplast acquisition without the gene transfer in kleptoplastic sea slugs, Plakobranchus ocellatus.</title>
        <authorList>
            <person name="Maeda T."/>
            <person name="Takahashi S."/>
            <person name="Yoshida T."/>
            <person name="Shimamura S."/>
            <person name="Takaki Y."/>
            <person name="Nagai Y."/>
            <person name="Toyoda A."/>
            <person name="Suzuki Y."/>
            <person name="Arimoto A."/>
            <person name="Ishii H."/>
            <person name="Satoh N."/>
            <person name="Nishiyama T."/>
            <person name="Hasebe M."/>
            <person name="Maruyama T."/>
            <person name="Minagawa J."/>
            <person name="Obokata J."/>
            <person name="Shigenobu S."/>
        </authorList>
    </citation>
    <scope>NUCLEOTIDE SEQUENCE [LARGE SCALE GENOMIC DNA]</scope>
</reference>
<accession>A0AAV4B1B0</accession>